<dbReference type="Pfam" id="PF20248">
    <property type="entry name" value="DUF6603"/>
    <property type="match status" value="1"/>
</dbReference>
<dbReference type="SUPFAM" id="SSF56281">
    <property type="entry name" value="Metallo-hydrolase/oxidoreductase"/>
    <property type="match status" value="1"/>
</dbReference>
<dbReference type="InterPro" id="IPR036866">
    <property type="entry name" value="RibonucZ/Hydroxyglut_hydro"/>
</dbReference>
<dbReference type="EMBL" id="JAXLQG010000013">
    <property type="protein sequence ID" value="KAK5533402.1"/>
    <property type="molecule type" value="Genomic_DNA"/>
</dbReference>
<comment type="caution">
    <text evidence="2">The sequence shown here is derived from an EMBL/GenBank/DDBJ whole genome shotgun (WGS) entry which is preliminary data.</text>
</comment>
<dbReference type="InterPro" id="IPR052159">
    <property type="entry name" value="Competence_DNA_uptake"/>
</dbReference>
<dbReference type="Gene3D" id="3.60.15.10">
    <property type="entry name" value="Ribonuclease Z/Hydroxyacylglutathione hydrolase-like"/>
    <property type="match status" value="2"/>
</dbReference>
<keyword evidence="3" id="KW-1185">Reference proteome</keyword>
<dbReference type="InterPro" id="IPR046538">
    <property type="entry name" value="DUF6603"/>
</dbReference>
<gene>
    <name evidence="2" type="ORF">LTR25_007268</name>
</gene>
<evidence type="ECO:0000313" key="3">
    <source>
        <dbReference type="Proteomes" id="UP001345827"/>
    </source>
</evidence>
<sequence length="2302" mass="247318">MADYNVHSFHINVGAGDAAIYLLVDARPASSPGRAGGHVLSAVWVDGGKNSASDIQVAPVFETIAAAYTLDTPNVLQFDSIIITHWDHDHYGGIVGLIRHDADLISSGRCSFMKYNTRTRPPTPLTTLYAPYWSKEETRTDCTKGASQYFRRRVGTGRGGEYFLDVNGETGGWQNKVARLCTGARNLIGRDFFVTLDPGNSRPPLSAVNSLGIRGDRRPYSGWPDPSSMMGFGYGKPGFWCIGADGDCPGRAHTRAELPMPNKHGVGIIPGTEDPSNRTSIIAAVMWPSTAPSGKIKVKLYTGGDASDATETFAAQWLYTPSIAGGPTIQPDVPVHKLGHHGAATATPMVLLDSFNSKIMIISAGTQYGHPRWEILFYKKVINDLRVKGGWSSLPQPLYPMGVPPWLTRDPARRIGDFIGNINTTDFRNTPFQTAVVEKIRTIGAPLLMKAISNTAADARLAETTIRTRLETAWSDLSSIREPPFPGSTAYRASPILYARRLKFHFVRLREEDGAEDGQSFYWGGRTNPPIEAWQPIAAPTPPPTTAPAAAPGRRHTRAAARARGATAFIPPVPVGGSPTVAGSATFAVGRTTMTKRRRLRRAVKSEAFTDDQLRPDPLPIPGHLVLTEDSNFYFLSSVWGTVAQSDKIESVAAQADVNEFSCWLKNGALAISATPSNVEKAVTDLSPNDEWAYWMEESGLQAQSVSVITSPSPTNRFAIEGFTVSLALQPWSTTGAPATSKTTTFPWNLAFSTACLDLVFPTSLPDQTQNAGPGKVAAFSLPATGLLDGTAILMLGLDTGMLKKLPSPLQCTISDICSVFQLGGGLQVFAGLLDDFVLQLDQSTSSRNAIWFAPAVDYTTFLRLQFVPTSGTASALNSLLQKAKLGITVTNPKVIARLTARQLEMSAGDNAFGTTFDSDMIIAATFGSASSSHTFDGYLAFEAETINLTLQWTNKHDPTTLGDILKWLNGLLNDCLPEVSIPADLMSKIQSWLSAVYIREICFSITTSGGLSVRGFSIAFEIPMSVGGSTDGVAAFMMSFSYPGNDFVGMLRTAMVLDDFDDFTRTLLPYHEDYLTLAPLSSPLVDGIPLTSLIPGHPLSALPRGIPDTLDSVSLEVNSTFAMFQATISCDMPKQGTPPPIGVIDEVAVQARYDFAAGMPSVSLYADVTLSPRPASGASSSAIPSAILEVQFDWQKGAGWTLTGQVQDLTLALLYSYVEPDCGSAMMDLLEMIEAKYLQCTYTYVPDGGNTQSNATSFTFTGIILLGELELELDYSYPADGAWTFKAMLGLESPGSTVRSVVRSLCGSEAASLIPDCVNFDISAASGPSPAARAFNDSPVQLEVQKVLHPTTGSTSLVFTLELDLGDFSITVLQIQDSSAAQQSLKPKRLVRFRLGSFPKLNGIPIVNDIDPPFDELDYLWVHDNNTGDKIGIARGDFETINQMDLFRSQPLRCKDDSKPPKPGEQPDQTRIMLQVGSHFIVGMNQKVVLDYVFGQPTEPTPDPPTTLRGIITSRKNLTDDGDDDSIAGPAQKAPMKKSIGPLSICNFGLHFANSELTMLVDATVLFGPVGFTLLQFGVTFNLSGVKLDWASLKKLIPSPTIAGLGVQCALPGVEISGIFEYKNGIYTGGLSAVLAPYMILAAGGFGSFTDPHNNTFDAAFMYGEVDGPLANVAGIEFTNAKLGFGVNSAVKNPDLTNIANFPFIRDSADTVAATINPLSLLNLFMQDDPNGQQWILYQRNKFWLAAGCDALAFELVEISAIVVFGFDPYVSLSIFAKGVAALPDTTGGREGAFLWAEFGCIEAFVPSTGTFVNEGCLTPNSFVLDPSCHLLGGYAVCFWAPPSPFAGDTVVSLGGYHPAFQAPPHYPVLPRLGVYWGVDSNINITGEVYTALTGKAIMCGGKLSATFSAGPLGAWFDAWADFLINYQPFHYSIDVGVSVGVSFTLDLWICTIYISCSIGASLFIQGPPFQGTVHVDFWVFGFDINFGGGQISSDQLDFPSLLSLLRQSKWCNPNPPTATGPNDVHMLMHQTGVVPSAGQTSVPRITPWVVRSGTFSFCIRTRFAIQNSTCNGVTVEAATKDKIHSKPMHIAGDICSELVVTIDNGDPDFLSSQWRLTPMMDRQPKAVWGEYVAGEDPNSQGNDIPEILNADTPTSTLMMGTTFLVPKERKHTDGIPEFNAIEDMKYEVSDDLPIKPFLPLPPPTQAVGNPTAQPSTEGQVATAWKTAGATTVASDLATAWAGLFSWGDAAASGISTAAPTGILLNAWDTYYLVDPDLALPDTTPDWTPPASPATSIAVGA</sequence>
<protein>
    <recommendedName>
        <fullName evidence="1">DUF6603 domain-containing protein</fullName>
    </recommendedName>
</protein>
<proteinExistence type="predicted"/>
<dbReference type="Proteomes" id="UP001345827">
    <property type="component" value="Unassembled WGS sequence"/>
</dbReference>
<accession>A0AAV9Q1H4</accession>
<evidence type="ECO:0000313" key="2">
    <source>
        <dbReference type="EMBL" id="KAK5533402.1"/>
    </source>
</evidence>
<feature type="domain" description="DUF6603" evidence="1">
    <location>
        <begin position="1537"/>
        <end position="2059"/>
    </location>
</feature>
<dbReference type="PANTHER" id="PTHR30619:SF1">
    <property type="entry name" value="RECOMBINATION PROTEIN 2"/>
    <property type="match status" value="1"/>
</dbReference>
<dbReference type="PANTHER" id="PTHR30619">
    <property type="entry name" value="DNA INTERNALIZATION/COMPETENCE PROTEIN COMEC/REC2"/>
    <property type="match status" value="1"/>
</dbReference>
<name>A0AAV9Q1H4_9PEZI</name>
<reference evidence="2 3" key="1">
    <citation type="submission" date="2023-06" db="EMBL/GenBank/DDBJ databases">
        <title>Black Yeasts Isolated from many extreme environments.</title>
        <authorList>
            <person name="Coleine C."/>
            <person name="Stajich J.E."/>
            <person name="Selbmann L."/>
        </authorList>
    </citation>
    <scope>NUCLEOTIDE SEQUENCE [LARGE SCALE GENOMIC DNA]</scope>
    <source>
        <strain evidence="2 3">CCFEE 5887</strain>
    </source>
</reference>
<organism evidence="2 3">
    <name type="scientific">Vermiconidia calcicola</name>
    <dbReference type="NCBI Taxonomy" id="1690605"/>
    <lineage>
        <taxon>Eukaryota</taxon>
        <taxon>Fungi</taxon>
        <taxon>Dikarya</taxon>
        <taxon>Ascomycota</taxon>
        <taxon>Pezizomycotina</taxon>
        <taxon>Dothideomycetes</taxon>
        <taxon>Dothideomycetidae</taxon>
        <taxon>Mycosphaerellales</taxon>
        <taxon>Extremaceae</taxon>
        <taxon>Vermiconidia</taxon>
    </lineage>
</organism>
<evidence type="ECO:0000259" key="1">
    <source>
        <dbReference type="Pfam" id="PF20248"/>
    </source>
</evidence>